<feature type="compositionally biased region" description="Acidic residues" evidence="1">
    <location>
        <begin position="85"/>
        <end position="110"/>
    </location>
</feature>
<dbReference type="Proteomes" id="UP001565236">
    <property type="component" value="Unassembled WGS sequence"/>
</dbReference>
<feature type="region of interest" description="Disordered" evidence="1">
    <location>
        <begin position="72"/>
        <end position="241"/>
    </location>
</feature>
<comment type="caution">
    <text evidence="2">The sequence shown here is derived from an EMBL/GenBank/DDBJ whole genome shotgun (WGS) entry which is preliminary data.</text>
</comment>
<evidence type="ECO:0000256" key="1">
    <source>
        <dbReference type="SAM" id="MobiDB-lite"/>
    </source>
</evidence>
<dbReference type="EMBL" id="JBCLUF010000002">
    <property type="protein sequence ID" value="MEY8661428.1"/>
    <property type="molecule type" value="Genomic_DNA"/>
</dbReference>
<organism evidence="2 3">
    <name type="scientific">Ligilactobacillus faecis</name>
    <dbReference type="NCBI Taxonomy" id="762833"/>
    <lineage>
        <taxon>Bacteria</taxon>
        <taxon>Bacillati</taxon>
        <taxon>Bacillota</taxon>
        <taxon>Bacilli</taxon>
        <taxon>Lactobacillales</taxon>
        <taxon>Lactobacillaceae</taxon>
        <taxon>Ligilactobacillus</taxon>
    </lineage>
</organism>
<dbReference type="RefSeq" id="WP_369940021.1">
    <property type="nucleotide sequence ID" value="NZ_JBCLUF010000002.1"/>
</dbReference>
<evidence type="ECO:0000313" key="3">
    <source>
        <dbReference type="Proteomes" id="UP001565236"/>
    </source>
</evidence>
<sequence>MLVEAIVKGVSLENMGPHVQSTFVLTIEILGSNGTELRVPIDRSHAFNYQLGQKVRYSIEALDQKFYIDRGPENYDLIDQPDISMPEEPDDEKNDDYDDYDDHDSEETEQTIESVLDDKSDEMSDEEIARKVGKTEESKNEPTIAPKVENTEIKSLTESEYQEQKDTKTTTEALVTSETNKSQTVSDHQEAPTDSLPRENQTYKDETADKSESEAVKPIGGMMGGYPDSEDVYDDDDEDEE</sequence>
<feature type="compositionally biased region" description="Basic and acidic residues" evidence="1">
    <location>
        <begin position="116"/>
        <end position="140"/>
    </location>
</feature>
<name>A0ABV4DLT0_9LACO</name>
<evidence type="ECO:0008006" key="4">
    <source>
        <dbReference type="Google" id="ProtNLM"/>
    </source>
</evidence>
<keyword evidence="3" id="KW-1185">Reference proteome</keyword>
<feature type="compositionally biased region" description="Basic and acidic residues" evidence="1">
    <location>
        <begin position="201"/>
        <end position="215"/>
    </location>
</feature>
<feature type="compositionally biased region" description="Acidic residues" evidence="1">
    <location>
        <begin position="228"/>
        <end position="241"/>
    </location>
</feature>
<feature type="compositionally biased region" description="Basic and acidic residues" evidence="1">
    <location>
        <begin position="149"/>
        <end position="169"/>
    </location>
</feature>
<proteinExistence type="predicted"/>
<gene>
    <name evidence="2" type="ORF">AALT52_00760</name>
</gene>
<feature type="compositionally biased region" description="Polar residues" evidence="1">
    <location>
        <begin position="170"/>
        <end position="186"/>
    </location>
</feature>
<reference evidence="2 3" key="1">
    <citation type="submission" date="2024-03" db="EMBL/GenBank/DDBJ databases">
        <title>Mouse gut bacterial collection (mGBC) of GemPharmatech.</title>
        <authorList>
            <person name="He Y."/>
            <person name="Dong L."/>
            <person name="Wu D."/>
            <person name="Gao X."/>
            <person name="Lin Z."/>
        </authorList>
    </citation>
    <scope>NUCLEOTIDE SEQUENCE [LARGE SCALE GENOMIC DNA]</scope>
    <source>
        <strain evidence="2 3">15-30</strain>
    </source>
</reference>
<accession>A0ABV4DLT0</accession>
<evidence type="ECO:0000313" key="2">
    <source>
        <dbReference type="EMBL" id="MEY8661428.1"/>
    </source>
</evidence>
<protein>
    <recommendedName>
        <fullName evidence="4">Nucleoplasmin-like domain-containing protein</fullName>
    </recommendedName>
</protein>